<dbReference type="Proteomes" id="UP000798662">
    <property type="component" value="Chromosome 1"/>
</dbReference>
<organism evidence="1 2">
    <name type="scientific">Pyropia yezoensis</name>
    <name type="common">Susabi-nori</name>
    <name type="synonym">Porphyra yezoensis</name>
    <dbReference type="NCBI Taxonomy" id="2788"/>
    <lineage>
        <taxon>Eukaryota</taxon>
        <taxon>Rhodophyta</taxon>
        <taxon>Bangiophyceae</taxon>
        <taxon>Bangiales</taxon>
        <taxon>Bangiaceae</taxon>
        <taxon>Pyropia</taxon>
    </lineage>
</organism>
<comment type="caution">
    <text evidence="1">The sequence shown here is derived from an EMBL/GenBank/DDBJ whole genome shotgun (WGS) entry which is preliminary data.</text>
</comment>
<proteinExistence type="predicted"/>
<reference evidence="1" key="1">
    <citation type="submission" date="2019-11" db="EMBL/GenBank/DDBJ databases">
        <title>Nori genome reveals adaptations in red seaweeds to the harsh intertidal environment.</title>
        <authorList>
            <person name="Wang D."/>
            <person name="Mao Y."/>
        </authorList>
    </citation>
    <scope>NUCLEOTIDE SEQUENCE</scope>
    <source>
        <tissue evidence="1">Gametophyte</tissue>
    </source>
</reference>
<accession>A0ACC3BWA3</accession>
<keyword evidence="2" id="KW-1185">Reference proteome</keyword>
<evidence type="ECO:0000313" key="2">
    <source>
        <dbReference type="Proteomes" id="UP000798662"/>
    </source>
</evidence>
<gene>
    <name evidence="1" type="ORF">I4F81_004476</name>
</gene>
<name>A0ACC3BWA3_PYRYE</name>
<dbReference type="EMBL" id="CM020618">
    <property type="protein sequence ID" value="KAK1861898.1"/>
    <property type="molecule type" value="Genomic_DNA"/>
</dbReference>
<sequence length="92" mass="9695">MAAPGTRLFIGNLSWNTTDESLRTAFEDGVGGGAGSVTDAKVITDRYTGRSRGFGFLTLATAELAEAAIARMNNADVDGRQVRVDVASSRQN</sequence>
<evidence type="ECO:0000313" key="1">
    <source>
        <dbReference type="EMBL" id="KAK1861898.1"/>
    </source>
</evidence>
<protein>
    <submittedName>
        <fullName evidence="1">Uncharacterized protein</fullName>
    </submittedName>
</protein>